<dbReference type="EMBL" id="JBHUOV010000011">
    <property type="protein sequence ID" value="MFD2824502.1"/>
    <property type="molecule type" value="Genomic_DNA"/>
</dbReference>
<evidence type="ECO:0000313" key="2">
    <source>
        <dbReference type="Proteomes" id="UP001597533"/>
    </source>
</evidence>
<dbReference type="Proteomes" id="UP001597533">
    <property type="component" value="Unassembled WGS sequence"/>
</dbReference>
<comment type="caution">
    <text evidence="1">The sequence shown here is derived from an EMBL/GenBank/DDBJ whole genome shotgun (WGS) entry which is preliminary data.</text>
</comment>
<accession>A0ABW5WPA7</accession>
<reference evidence="2" key="1">
    <citation type="journal article" date="2019" name="Int. J. Syst. Evol. Microbiol.">
        <title>The Global Catalogue of Microorganisms (GCM) 10K type strain sequencing project: providing services to taxonomists for standard genome sequencing and annotation.</title>
        <authorList>
            <consortium name="The Broad Institute Genomics Platform"/>
            <consortium name="The Broad Institute Genome Sequencing Center for Infectious Disease"/>
            <person name="Wu L."/>
            <person name="Ma J."/>
        </authorList>
    </citation>
    <scope>NUCLEOTIDE SEQUENCE [LARGE SCALE GENOMIC DNA]</scope>
    <source>
        <strain evidence="2">KCTC 32141</strain>
    </source>
</reference>
<evidence type="ECO:0000313" key="1">
    <source>
        <dbReference type="EMBL" id="MFD2824502.1"/>
    </source>
</evidence>
<protein>
    <submittedName>
        <fullName evidence="1">Uncharacterized protein</fullName>
    </submittedName>
</protein>
<gene>
    <name evidence="1" type="ORF">ACFS5M_12540</name>
</gene>
<organism evidence="1 2">
    <name type="scientific">Lacinutrix iliipiscaria</name>
    <dbReference type="NCBI Taxonomy" id="1230532"/>
    <lineage>
        <taxon>Bacteria</taxon>
        <taxon>Pseudomonadati</taxon>
        <taxon>Bacteroidota</taxon>
        <taxon>Flavobacteriia</taxon>
        <taxon>Flavobacteriales</taxon>
        <taxon>Flavobacteriaceae</taxon>
        <taxon>Lacinutrix</taxon>
    </lineage>
</organism>
<keyword evidence="2" id="KW-1185">Reference proteome</keyword>
<proteinExistence type="predicted"/>
<name>A0ABW5WPA7_9FLAO</name>
<sequence>MKNYTNLDLAVAVGNCITAHEVFKLSKIVAFIWASGESINREFYTFLALKRLEKIYDHQT</sequence>
<dbReference type="RefSeq" id="WP_183490058.1">
    <property type="nucleotide sequence ID" value="NZ_JBHUOV010000011.1"/>
</dbReference>